<dbReference type="VEuPathDB" id="FungiDB:AeMF1_020463"/>
<protein>
    <submittedName>
        <fullName evidence="2">Uncharacterized protein</fullName>
    </submittedName>
</protein>
<dbReference type="Proteomes" id="UP000481153">
    <property type="component" value="Unassembled WGS sequence"/>
</dbReference>
<organism evidence="2 3">
    <name type="scientific">Aphanomyces euteiches</name>
    <dbReference type="NCBI Taxonomy" id="100861"/>
    <lineage>
        <taxon>Eukaryota</taxon>
        <taxon>Sar</taxon>
        <taxon>Stramenopiles</taxon>
        <taxon>Oomycota</taxon>
        <taxon>Saprolegniomycetes</taxon>
        <taxon>Saprolegniales</taxon>
        <taxon>Verrucalvaceae</taxon>
        <taxon>Aphanomyces</taxon>
    </lineage>
</organism>
<feature type="compositionally biased region" description="Low complexity" evidence="1">
    <location>
        <begin position="84"/>
        <end position="99"/>
    </location>
</feature>
<evidence type="ECO:0000256" key="1">
    <source>
        <dbReference type="SAM" id="MobiDB-lite"/>
    </source>
</evidence>
<dbReference type="EMBL" id="VJMJ01000270">
    <property type="protein sequence ID" value="KAF0724432.1"/>
    <property type="molecule type" value="Genomic_DNA"/>
</dbReference>
<proteinExistence type="predicted"/>
<evidence type="ECO:0000313" key="2">
    <source>
        <dbReference type="EMBL" id="KAF0724432.1"/>
    </source>
</evidence>
<comment type="caution">
    <text evidence="2">The sequence shown here is derived from an EMBL/GenBank/DDBJ whole genome shotgun (WGS) entry which is preliminary data.</text>
</comment>
<name>A0A6G0WB12_9STRA</name>
<keyword evidence="3" id="KW-1185">Reference proteome</keyword>
<reference evidence="2 3" key="1">
    <citation type="submission" date="2019-07" db="EMBL/GenBank/DDBJ databases">
        <title>Genomics analysis of Aphanomyces spp. identifies a new class of oomycete effector associated with host adaptation.</title>
        <authorList>
            <person name="Gaulin E."/>
        </authorList>
    </citation>
    <scope>NUCLEOTIDE SEQUENCE [LARGE SCALE GENOMIC DNA]</scope>
    <source>
        <strain evidence="2 3">ATCC 201684</strain>
    </source>
</reference>
<dbReference type="AlphaFoldDB" id="A0A6G0WB12"/>
<evidence type="ECO:0000313" key="3">
    <source>
        <dbReference type="Proteomes" id="UP000481153"/>
    </source>
</evidence>
<accession>A0A6G0WB12</accession>
<feature type="region of interest" description="Disordered" evidence="1">
    <location>
        <begin position="48"/>
        <end position="134"/>
    </location>
</feature>
<gene>
    <name evidence="2" type="ORF">Ae201684_016840</name>
</gene>
<sequence length="176" mass="19296">MADPSQTRSGDACVVSSYAAVSQIDKQVDSPARHDDLALSMANMKLPSLNKRSSSVDEVKIKPRAQSAKHRNIHSSSPPKILKPLAQDAAAAVPAPGSPKKSHDDAKLKSLTRRRSKDADVAAVREQQHAQKQRRRTEIYAINARMKEFIQENIALQEQTLRQGEVLQDAAMPIGV</sequence>